<dbReference type="SUPFAM" id="SSF53300">
    <property type="entry name" value="vWA-like"/>
    <property type="match status" value="1"/>
</dbReference>
<dbReference type="InterPro" id="IPR011049">
    <property type="entry name" value="Serralysin-like_metalloprot_C"/>
</dbReference>
<evidence type="ECO:0000256" key="3">
    <source>
        <dbReference type="ARBA" id="ARBA00022729"/>
    </source>
</evidence>
<dbReference type="Proteomes" id="UP000481033">
    <property type="component" value="Unassembled WGS sequence"/>
</dbReference>
<comment type="caution">
    <text evidence="6">The sequence shown here is derived from an EMBL/GenBank/DDBJ whole genome shotgun (WGS) entry which is preliminary data.</text>
</comment>
<keyword evidence="3" id="KW-0732">Signal</keyword>
<protein>
    <submittedName>
        <fullName evidence="6">VWA domain-containing protein</fullName>
    </submittedName>
</protein>
<dbReference type="CDD" id="cd00198">
    <property type="entry name" value="vWFA"/>
    <property type="match status" value="1"/>
</dbReference>
<dbReference type="InterPro" id="IPR050557">
    <property type="entry name" value="RTX_toxin/Mannuronan_C5-epim"/>
</dbReference>
<accession>A0A6M0RQ13</accession>
<dbReference type="SMART" id="SM00327">
    <property type="entry name" value="VWA"/>
    <property type="match status" value="1"/>
</dbReference>
<feature type="compositionally biased region" description="Polar residues" evidence="4">
    <location>
        <begin position="696"/>
        <end position="711"/>
    </location>
</feature>
<organism evidence="6 7">
    <name type="scientific">Adonisia turfae CCMR0081</name>
    <dbReference type="NCBI Taxonomy" id="2292702"/>
    <lineage>
        <taxon>Bacteria</taxon>
        <taxon>Bacillati</taxon>
        <taxon>Cyanobacteriota</taxon>
        <taxon>Adonisia</taxon>
        <taxon>Adonisia turfae</taxon>
    </lineage>
</organism>
<dbReference type="SUPFAM" id="SSF51120">
    <property type="entry name" value="beta-Roll"/>
    <property type="match status" value="3"/>
</dbReference>
<dbReference type="EMBL" id="QXHD01000004">
    <property type="protein sequence ID" value="NEZ58344.1"/>
    <property type="molecule type" value="Genomic_DNA"/>
</dbReference>
<dbReference type="PROSITE" id="PS50234">
    <property type="entry name" value="VWFA"/>
    <property type="match status" value="1"/>
</dbReference>
<dbReference type="Gene3D" id="2.150.10.10">
    <property type="entry name" value="Serralysin-like metalloprotease, C-terminal"/>
    <property type="match status" value="2"/>
</dbReference>
<dbReference type="InterPro" id="IPR018511">
    <property type="entry name" value="Hemolysin-typ_Ca-bd_CS"/>
</dbReference>
<evidence type="ECO:0000256" key="2">
    <source>
        <dbReference type="ARBA" id="ARBA00022525"/>
    </source>
</evidence>
<sequence length="903" mass="93913">MGFLFGFERVTGEEIADLALMSREAYEDEPATLEFSNREDKWLNITGQLGLPSNLLGSENASYVPFLNPDLGEAGETVVYRNTETNTLALAFQGTGDLADVLITYVDGSVPVPVLSDSRIRALYDPLVASLNTYLDEHNNVERVLLTGQSIGGSITQRLMDLYFAGNEDYSAVTFGSPNVGVDDRVLHIGTSLDPIYKLVDARGRLSTMGLNAAFAPEVPSFLGGFPGLENHDPQIYAEVSEALSTSIFSNIENRDAFINDLPSKSNLNDIFPESINLVSNITVLLGGQVDLRQNSGVEENFVIAGDDYAVKVIAGINRNYFEGGEKNDRFLMPDVPDPISGDDILIGNGGDDILEGGTGQDFIFGGDDNDTLIGGDDNDTLIGGKGNDIIDGGPSSDEGDVAIYSGSFLAGEYTIFFDPDDSVRVVDNVAGRDGTDTLLNVEKVAFETVTVDITPGQDIAFVIDTTGSMRDDIDAVKAGAVAVINAIFSGQVVGLDSRVAVVGYNDPATNTVLSFTDQPSVEDRKTAAINAINSLSASGGGDFPEAVNAGLIRALSGGAGAWREDAAARRIILFGDAPPSDNQLRSQVLALANDVGVSGAAASTAIAGDISTEAVSDGLAVTRFNVAMDNASAEPVAVPVEIFTIVIGGDPTTTADFGSLAAITGGEALNVNGAADLVDALIAAIETPPDRPRPNQGTPGSDTFVGTNNDDVFNAIDGDDELDGKEGNDILSGSGGDDLIAGGLGNDTLFGGNGNDVMRGDLNNRNPQIGIGGDDIIYGGRGDDAISGKGGNDTLFGESGSDRLFGDDGDDILRGGLGNDTLSGDDSSGEQGSDTFVLATGEGLDTITDFEVGTDFIGLADGLTFGSLSFSENSIFAGTEELAMLNGVNTNTLTATDFTLIA</sequence>
<dbReference type="PANTHER" id="PTHR38340">
    <property type="entry name" value="S-LAYER PROTEIN"/>
    <property type="match status" value="1"/>
</dbReference>
<keyword evidence="7" id="KW-1185">Reference proteome</keyword>
<proteinExistence type="predicted"/>
<reference evidence="6 7" key="1">
    <citation type="journal article" date="2020" name="Microb. Ecol.">
        <title>Ecogenomics of the Marine Benthic Filamentous Cyanobacterium Adonisia.</title>
        <authorList>
            <person name="Walter J.M."/>
            <person name="Coutinho F.H."/>
            <person name="Leomil L."/>
            <person name="Hargreaves P.I."/>
            <person name="Campeao M.E."/>
            <person name="Vieira V.V."/>
            <person name="Silva B.S."/>
            <person name="Fistarol G.O."/>
            <person name="Salomon P.S."/>
            <person name="Sawabe T."/>
            <person name="Mino S."/>
            <person name="Hosokawa M."/>
            <person name="Miyashita H."/>
            <person name="Maruyama F."/>
            <person name="van Verk M.C."/>
            <person name="Dutilh B.E."/>
            <person name="Thompson C.C."/>
            <person name="Thompson F.L."/>
        </authorList>
    </citation>
    <scope>NUCLEOTIDE SEQUENCE [LARGE SCALE GENOMIC DNA]</scope>
    <source>
        <strain evidence="6 7">CCMR0081</strain>
    </source>
</reference>
<evidence type="ECO:0000256" key="1">
    <source>
        <dbReference type="ARBA" id="ARBA00004613"/>
    </source>
</evidence>
<dbReference type="Pfam" id="PF00353">
    <property type="entry name" value="HemolysinCabind"/>
    <property type="match status" value="4"/>
</dbReference>
<dbReference type="GO" id="GO:0005509">
    <property type="term" value="F:calcium ion binding"/>
    <property type="evidence" value="ECO:0007669"/>
    <property type="project" value="InterPro"/>
</dbReference>
<dbReference type="InterPro" id="IPR056861">
    <property type="entry name" value="HMCN1-like_VWA"/>
</dbReference>
<dbReference type="InterPro" id="IPR036465">
    <property type="entry name" value="vWFA_dom_sf"/>
</dbReference>
<feature type="region of interest" description="Disordered" evidence="4">
    <location>
        <begin position="687"/>
        <end position="711"/>
    </location>
</feature>
<dbReference type="InterPro" id="IPR029058">
    <property type="entry name" value="AB_hydrolase_fold"/>
</dbReference>
<dbReference type="PROSITE" id="PS00330">
    <property type="entry name" value="HEMOLYSIN_CALCIUM"/>
    <property type="match status" value="5"/>
</dbReference>
<comment type="subcellular location">
    <subcellularLocation>
        <location evidence="1">Secreted</location>
    </subcellularLocation>
</comment>
<evidence type="ECO:0000259" key="5">
    <source>
        <dbReference type="PROSITE" id="PS50234"/>
    </source>
</evidence>
<dbReference type="GO" id="GO:0005576">
    <property type="term" value="C:extracellular region"/>
    <property type="evidence" value="ECO:0007669"/>
    <property type="project" value="UniProtKB-SubCell"/>
</dbReference>
<dbReference type="PANTHER" id="PTHR38340:SF1">
    <property type="entry name" value="S-LAYER PROTEIN"/>
    <property type="match status" value="1"/>
</dbReference>
<evidence type="ECO:0000313" key="6">
    <source>
        <dbReference type="EMBL" id="NEZ58344.1"/>
    </source>
</evidence>
<dbReference type="AlphaFoldDB" id="A0A6M0RQ13"/>
<dbReference type="InterPro" id="IPR002035">
    <property type="entry name" value="VWF_A"/>
</dbReference>
<dbReference type="Gene3D" id="3.40.50.410">
    <property type="entry name" value="von Willebrand factor, type A domain"/>
    <property type="match status" value="1"/>
</dbReference>
<gene>
    <name evidence="6" type="ORF">DXZ20_22400</name>
</gene>
<evidence type="ECO:0000313" key="7">
    <source>
        <dbReference type="Proteomes" id="UP000481033"/>
    </source>
</evidence>
<dbReference type="PRINTS" id="PR00313">
    <property type="entry name" value="CABNDNGRPT"/>
</dbReference>
<dbReference type="SUPFAM" id="SSF53474">
    <property type="entry name" value="alpha/beta-Hydrolases"/>
    <property type="match status" value="1"/>
</dbReference>
<feature type="domain" description="VWFA" evidence="5">
    <location>
        <begin position="459"/>
        <end position="686"/>
    </location>
</feature>
<evidence type="ECO:0000256" key="4">
    <source>
        <dbReference type="SAM" id="MobiDB-lite"/>
    </source>
</evidence>
<name>A0A6M0RQ13_9CYAN</name>
<dbReference type="Gene3D" id="3.40.50.1820">
    <property type="entry name" value="alpha/beta hydrolase"/>
    <property type="match status" value="1"/>
</dbReference>
<keyword evidence="2" id="KW-0964">Secreted</keyword>
<dbReference type="InterPro" id="IPR001343">
    <property type="entry name" value="Hemolysn_Ca-bd"/>
</dbReference>
<dbReference type="Pfam" id="PF25106">
    <property type="entry name" value="VWA_4"/>
    <property type="match status" value="1"/>
</dbReference>